<feature type="region of interest" description="Disordered" evidence="1">
    <location>
        <begin position="74"/>
        <end position="102"/>
    </location>
</feature>
<dbReference type="PRINTS" id="PR00050">
    <property type="entry name" value="COLDSHOCK"/>
</dbReference>
<reference evidence="3 4" key="1">
    <citation type="submission" date="2019-06" db="EMBL/GenBank/DDBJ databases">
        <title>Whole genome shotgun sequence of Streptomyces cacaoi subsp. cacaoi NBRC 12748.</title>
        <authorList>
            <person name="Hosoyama A."/>
            <person name="Uohara A."/>
            <person name="Ohji S."/>
            <person name="Ichikawa N."/>
        </authorList>
    </citation>
    <scope>NUCLEOTIDE SEQUENCE [LARGE SCALE GENOMIC DNA]</scope>
    <source>
        <strain evidence="3 4">NBRC 12748</strain>
    </source>
</reference>
<evidence type="ECO:0000313" key="3">
    <source>
        <dbReference type="EMBL" id="GEB47845.1"/>
    </source>
</evidence>
<dbReference type="AlphaFoldDB" id="A0A4Y3QRC8"/>
<organism evidence="3 4">
    <name type="scientific">Streptomyces cacaoi</name>
    <dbReference type="NCBI Taxonomy" id="1898"/>
    <lineage>
        <taxon>Bacteria</taxon>
        <taxon>Bacillati</taxon>
        <taxon>Actinomycetota</taxon>
        <taxon>Actinomycetes</taxon>
        <taxon>Kitasatosporales</taxon>
        <taxon>Streptomycetaceae</taxon>
        <taxon>Streptomyces</taxon>
    </lineage>
</organism>
<dbReference type="PROSITE" id="PS51857">
    <property type="entry name" value="CSD_2"/>
    <property type="match status" value="1"/>
</dbReference>
<dbReference type="RefSeq" id="WP_030890245.1">
    <property type="nucleotide sequence ID" value="NZ_BJMM01000002.1"/>
</dbReference>
<sequence length="151" mass="15954">MAAGRVVRFDGARGYGFIAPEHGGEDVFLHANDLLVPESLVHAGVAVEFEIEDGDRGLKASSVRLSKAAEFASAPARGAVAPAGLSSSVPSPSPRTEDGEDPLCDVLSVAEYTRSVTELLLATAPELTGKQVLEIRRQLVQFGRSHGWAED</sequence>
<protein>
    <submittedName>
        <fullName evidence="3">DNA-binding protein</fullName>
    </submittedName>
</protein>
<dbReference type="SMART" id="SM00357">
    <property type="entry name" value="CSP"/>
    <property type="match status" value="1"/>
</dbReference>
<feature type="compositionally biased region" description="Low complexity" evidence="1">
    <location>
        <begin position="74"/>
        <end position="84"/>
    </location>
</feature>
<dbReference type="InterPro" id="IPR002059">
    <property type="entry name" value="CSP_DNA-bd"/>
</dbReference>
<evidence type="ECO:0000313" key="4">
    <source>
        <dbReference type="Proteomes" id="UP000319210"/>
    </source>
</evidence>
<accession>A0A4Y3QRC8</accession>
<keyword evidence="3" id="KW-0238">DNA-binding</keyword>
<dbReference type="SUPFAM" id="SSF50249">
    <property type="entry name" value="Nucleic acid-binding proteins"/>
    <property type="match status" value="1"/>
</dbReference>
<dbReference type="EMBL" id="BJMM01000002">
    <property type="protein sequence ID" value="GEB47845.1"/>
    <property type="molecule type" value="Genomic_DNA"/>
</dbReference>
<feature type="domain" description="CSD" evidence="2">
    <location>
        <begin position="1"/>
        <end position="65"/>
    </location>
</feature>
<dbReference type="Gene3D" id="2.40.50.140">
    <property type="entry name" value="Nucleic acid-binding proteins"/>
    <property type="match status" value="1"/>
</dbReference>
<name>A0A4Y3QRC8_STRCI</name>
<dbReference type="Proteomes" id="UP000319210">
    <property type="component" value="Unassembled WGS sequence"/>
</dbReference>
<dbReference type="OrthoDB" id="4382049at2"/>
<dbReference type="InterPro" id="IPR012340">
    <property type="entry name" value="NA-bd_OB-fold"/>
</dbReference>
<dbReference type="GO" id="GO:0003677">
    <property type="term" value="F:DNA binding"/>
    <property type="evidence" value="ECO:0007669"/>
    <property type="project" value="UniProtKB-KW"/>
</dbReference>
<dbReference type="Pfam" id="PF00313">
    <property type="entry name" value="CSD"/>
    <property type="match status" value="1"/>
</dbReference>
<evidence type="ECO:0000259" key="2">
    <source>
        <dbReference type="PROSITE" id="PS51857"/>
    </source>
</evidence>
<gene>
    <name evidence="3" type="ORF">SCA03_03960</name>
</gene>
<evidence type="ECO:0000256" key="1">
    <source>
        <dbReference type="SAM" id="MobiDB-lite"/>
    </source>
</evidence>
<keyword evidence="4" id="KW-1185">Reference proteome</keyword>
<dbReference type="CDD" id="cd04458">
    <property type="entry name" value="CSP_CDS"/>
    <property type="match status" value="1"/>
</dbReference>
<proteinExistence type="predicted"/>
<dbReference type="InterPro" id="IPR011129">
    <property type="entry name" value="CSD"/>
</dbReference>
<comment type="caution">
    <text evidence="3">The sequence shown here is derived from an EMBL/GenBank/DDBJ whole genome shotgun (WGS) entry which is preliminary data.</text>
</comment>